<sequence length="392" mass="44468">MSYKPTAFIKHVMTAPHSELVIGSRKCAANPQVINLGTAQSHLLNDFLLPLMRSRPEFTGWDFTYAGSYVKTNLKKAIAHLYEKHFGMKNVNPDHIIVGSGIAYLVEMLSLAFCEPGEKILIPEPCYGCFEPDMWSSGAKVQYIDLDNLPAEPPADARILLLTNPGNPIGEPVPNQDELLTWAMKNPLLHVITDEIYGLSFRDGTNFVSMMENKFVDPKRIHHLYGVSKDWGMAGLHVGFFYTRNDALFEALNEACTGYSLPSDTKQYLEKIFCNYELVDKMIEASRERLTKAEETAIRIIKEGGIPYKKSPASLFMLLDLTDIAKNAEEEKKLWLELIDRFSVHVLPAYNGFRYKYPGWFRLCFSLDEPQLVEGCNRLVNAVKTLRTERAK</sequence>
<dbReference type="InterPro" id="IPR015424">
    <property type="entry name" value="PyrdxlP-dep_Trfase"/>
</dbReference>
<dbReference type="GO" id="GO:0030170">
    <property type="term" value="F:pyridoxal phosphate binding"/>
    <property type="evidence" value="ECO:0007669"/>
    <property type="project" value="InterPro"/>
</dbReference>
<dbReference type="PANTHER" id="PTHR43795">
    <property type="entry name" value="BIFUNCTIONAL ASPARTATE AMINOTRANSFERASE AND GLUTAMATE/ASPARTATE-PREPHENATE AMINOTRANSFERASE-RELATED"/>
    <property type="match status" value="1"/>
</dbReference>
<dbReference type="InterPro" id="IPR004839">
    <property type="entry name" value="Aminotransferase_I/II_large"/>
</dbReference>
<feature type="domain" description="Aminotransferase class I/classII large" evidence="2">
    <location>
        <begin position="64"/>
        <end position="379"/>
    </location>
</feature>
<dbReference type="STRING" id="5722.A2EQG4"/>
<dbReference type="KEGG" id="tva:4762972"/>
<keyword evidence="3" id="KW-0032">Aminotransferase</keyword>
<dbReference type="GO" id="GO:0006520">
    <property type="term" value="P:amino acid metabolic process"/>
    <property type="evidence" value="ECO:0000318"/>
    <property type="project" value="GO_Central"/>
</dbReference>
<keyword evidence="4" id="KW-1185">Reference proteome</keyword>
<dbReference type="eggNOG" id="KOG0256">
    <property type="taxonomic scope" value="Eukaryota"/>
</dbReference>
<name>A2EQG4_TRIV3</name>
<dbReference type="InterPro" id="IPR050478">
    <property type="entry name" value="Ethylene_sulfur-biosynth"/>
</dbReference>
<dbReference type="Proteomes" id="UP000001542">
    <property type="component" value="Unassembled WGS sequence"/>
</dbReference>
<dbReference type="VEuPathDB" id="TrichDB:TVAGG3_0214450"/>
<reference evidence="3" key="2">
    <citation type="journal article" date="2007" name="Science">
        <title>Draft genome sequence of the sexually transmitted pathogen Trichomonas vaginalis.</title>
        <authorList>
            <person name="Carlton J.M."/>
            <person name="Hirt R.P."/>
            <person name="Silva J.C."/>
            <person name="Delcher A.L."/>
            <person name="Schatz M."/>
            <person name="Zhao Q."/>
            <person name="Wortman J.R."/>
            <person name="Bidwell S.L."/>
            <person name="Alsmark U.C.M."/>
            <person name="Besteiro S."/>
            <person name="Sicheritz-Ponten T."/>
            <person name="Noel C.J."/>
            <person name="Dacks J.B."/>
            <person name="Foster P.G."/>
            <person name="Simillion C."/>
            <person name="Van de Peer Y."/>
            <person name="Miranda-Saavedra D."/>
            <person name="Barton G.J."/>
            <person name="Westrop G.D."/>
            <person name="Mueller S."/>
            <person name="Dessi D."/>
            <person name="Fiori P.L."/>
            <person name="Ren Q."/>
            <person name="Paulsen I."/>
            <person name="Zhang H."/>
            <person name="Bastida-Corcuera F.D."/>
            <person name="Simoes-Barbosa A."/>
            <person name="Brown M.T."/>
            <person name="Hayes R.D."/>
            <person name="Mukherjee M."/>
            <person name="Okumura C.Y."/>
            <person name="Schneider R."/>
            <person name="Smith A.J."/>
            <person name="Vanacova S."/>
            <person name="Villalvazo M."/>
            <person name="Haas B.J."/>
            <person name="Pertea M."/>
            <person name="Feldblyum T.V."/>
            <person name="Utterback T.R."/>
            <person name="Shu C.L."/>
            <person name="Osoegawa K."/>
            <person name="de Jong P.J."/>
            <person name="Hrdy I."/>
            <person name="Horvathova L."/>
            <person name="Zubacova Z."/>
            <person name="Dolezal P."/>
            <person name="Malik S.B."/>
            <person name="Logsdon J.M. Jr."/>
            <person name="Henze K."/>
            <person name="Gupta A."/>
            <person name="Wang C.C."/>
            <person name="Dunne R.L."/>
            <person name="Upcroft J.A."/>
            <person name="Upcroft P."/>
            <person name="White O."/>
            <person name="Salzberg S.L."/>
            <person name="Tang P."/>
            <person name="Chiu C.-H."/>
            <person name="Lee Y.-S."/>
            <person name="Embley T.M."/>
            <person name="Coombs G.H."/>
            <person name="Mottram J.C."/>
            <person name="Tachezy J."/>
            <person name="Fraser-Liggett C.M."/>
            <person name="Johnson P.J."/>
        </authorList>
    </citation>
    <scope>NUCLEOTIDE SEQUENCE [LARGE SCALE GENOMIC DNA]</scope>
    <source>
        <strain evidence="3">G3</strain>
    </source>
</reference>
<gene>
    <name evidence="3" type="ORF">TVAG_108400</name>
</gene>
<evidence type="ECO:0000313" key="3">
    <source>
        <dbReference type="EMBL" id="EAY05106.1"/>
    </source>
</evidence>
<dbReference type="Pfam" id="PF00155">
    <property type="entry name" value="Aminotran_1_2"/>
    <property type="match status" value="1"/>
</dbReference>
<accession>A2EQG4</accession>
<protein>
    <submittedName>
        <fullName evidence="3">Aminotransferase, classes I and II family protein</fullName>
    </submittedName>
</protein>
<dbReference type="Gene3D" id="3.90.1150.10">
    <property type="entry name" value="Aspartate Aminotransferase, domain 1"/>
    <property type="match status" value="1"/>
</dbReference>
<keyword evidence="3" id="KW-0808">Transferase</keyword>
<evidence type="ECO:0000256" key="1">
    <source>
        <dbReference type="ARBA" id="ARBA00022898"/>
    </source>
</evidence>
<proteinExistence type="predicted"/>
<reference evidence="3" key="1">
    <citation type="submission" date="2006-10" db="EMBL/GenBank/DDBJ databases">
        <authorList>
            <person name="Amadeo P."/>
            <person name="Zhao Q."/>
            <person name="Wortman J."/>
            <person name="Fraser-Liggett C."/>
            <person name="Carlton J."/>
        </authorList>
    </citation>
    <scope>NUCLEOTIDE SEQUENCE</scope>
    <source>
        <strain evidence="3">G3</strain>
    </source>
</reference>
<dbReference type="AlphaFoldDB" id="A2EQG4"/>
<dbReference type="CDD" id="cd00609">
    <property type="entry name" value="AAT_like"/>
    <property type="match status" value="1"/>
</dbReference>
<keyword evidence="1" id="KW-0663">Pyridoxal phosphate</keyword>
<dbReference type="InterPro" id="IPR015421">
    <property type="entry name" value="PyrdxlP-dep_Trfase_major"/>
</dbReference>
<dbReference type="SUPFAM" id="SSF53383">
    <property type="entry name" value="PLP-dependent transferases"/>
    <property type="match status" value="1"/>
</dbReference>
<dbReference type="Gene3D" id="3.40.640.10">
    <property type="entry name" value="Type I PLP-dependent aspartate aminotransferase-like (Major domain)"/>
    <property type="match status" value="1"/>
</dbReference>
<dbReference type="InterPro" id="IPR015422">
    <property type="entry name" value="PyrdxlP-dep_Trfase_small"/>
</dbReference>
<dbReference type="InParanoid" id="A2EQG4"/>
<dbReference type="PRINTS" id="PR00753">
    <property type="entry name" value="ACCSYNTHASE"/>
</dbReference>
<dbReference type="EMBL" id="DS113457">
    <property type="protein sequence ID" value="EAY05106.1"/>
    <property type="molecule type" value="Genomic_DNA"/>
</dbReference>
<dbReference type="GO" id="GO:0008483">
    <property type="term" value="F:transaminase activity"/>
    <property type="evidence" value="ECO:0000318"/>
    <property type="project" value="GO_Central"/>
</dbReference>
<dbReference type="VEuPathDB" id="TrichDB:TVAG_108400"/>
<dbReference type="PANTHER" id="PTHR43795:SF39">
    <property type="entry name" value="AMINOTRANSFERASE CLASS I_CLASSII DOMAIN-CONTAINING PROTEIN"/>
    <property type="match status" value="1"/>
</dbReference>
<dbReference type="SMR" id="A2EQG4"/>
<dbReference type="RefSeq" id="XP_001317329.1">
    <property type="nucleotide sequence ID" value="XM_001317294.1"/>
</dbReference>
<organism evidence="3 4">
    <name type="scientific">Trichomonas vaginalis (strain ATCC PRA-98 / G3)</name>
    <dbReference type="NCBI Taxonomy" id="412133"/>
    <lineage>
        <taxon>Eukaryota</taxon>
        <taxon>Metamonada</taxon>
        <taxon>Parabasalia</taxon>
        <taxon>Trichomonadida</taxon>
        <taxon>Trichomonadidae</taxon>
        <taxon>Trichomonas</taxon>
    </lineage>
</organism>
<evidence type="ECO:0000313" key="4">
    <source>
        <dbReference type="Proteomes" id="UP000001542"/>
    </source>
</evidence>
<dbReference type="OrthoDB" id="10262468at2759"/>
<evidence type="ECO:0000259" key="2">
    <source>
        <dbReference type="Pfam" id="PF00155"/>
    </source>
</evidence>